<keyword evidence="3" id="KW-1185">Reference proteome</keyword>
<feature type="compositionally biased region" description="Low complexity" evidence="1">
    <location>
        <begin position="13"/>
        <end position="55"/>
    </location>
</feature>
<comment type="caution">
    <text evidence="2">The sequence shown here is derived from an EMBL/GenBank/DDBJ whole genome shotgun (WGS) entry which is preliminary data.</text>
</comment>
<feature type="compositionally biased region" description="Polar residues" evidence="1">
    <location>
        <begin position="123"/>
        <end position="132"/>
    </location>
</feature>
<feature type="region of interest" description="Disordered" evidence="1">
    <location>
        <begin position="1"/>
        <end position="81"/>
    </location>
</feature>
<gene>
    <name evidence="2" type="ORF">PXEA_LOCUS30237</name>
</gene>
<dbReference type="AlphaFoldDB" id="A0A3S5B585"/>
<accession>A0A3S5B585</accession>
<organism evidence="2 3">
    <name type="scientific">Protopolystoma xenopodis</name>
    <dbReference type="NCBI Taxonomy" id="117903"/>
    <lineage>
        <taxon>Eukaryota</taxon>
        <taxon>Metazoa</taxon>
        <taxon>Spiralia</taxon>
        <taxon>Lophotrochozoa</taxon>
        <taxon>Platyhelminthes</taxon>
        <taxon>Monogenea</taxon>
        <taxon>Polyopisthocotylea</taxon>
        <taxon>Polystomatidea</taxon>
        <taxon>Polystomatidae</taxon>
        <taxon>Protopolystoma</taxon>
    </lineage>
</organism>
<dbReference type="Proteomes" id="UP000784294">
    <property type="component" value="Unassembled WGS sequence"/>
</dbReference>
<evidence type="ECO:0000313" key="3">
    <source>
        <dbReference type="Proteomes" id="UP000784294"/>
    </source>
</evidence>
<proteinExistence type="predicted"/>
<protein>
    <submittedName>
        <fullName evidence="2">Uncharacterized protein</fullName>
    </submittedName>
</protein>
<evidence type="ECO:0000256" key="1">
    <source>
        <dbReference type="SAM" id="MobiDB-lite"/>
    </source>
</evidence>
<dbReference type="EMBL" id="CAAALY010253210">
    <property type="protein sequence ID" value="VEL36797.1"/>
    <property type="molecule type" value="Genomic_DNA"/>
</dbReference>
<sequence length="132" mass="13082">GRRHSPRNNSRNTSVASSSAAVSVSVSSSSSTSSPSSTSAMRVGAVAAGPSPSAGQRTSISACQHHHKTSGPKTIGTTVSFGSGSRQLTTIGGKHATLACDAFTPNSATVTMTSDVGRRGPLATSQAVPVEG</sequence>
<evidence type="ECO:0000313" key="2">
    <source>
        <dbReference type="EMBL" id="VEL36797.1"/>
    </source>
</evidence>
<name>A0A3S5B585_9PLAT</name>
<feature type="compositionally biased region" description="Polar residues" evidence="1">
    <location>
        <begin position="71"/>
        <end position="81"/>
    </location>
</feature>
<feature type="region of interest" description="Disordered" evidence="1">
    <location>
        <begin position="112"/>
        <end position="132"/>
    </location>
</feature>
<reference evidence="2" key="1">
    <citation type="submission" date="2018-11" db="EMBL/GenBank/DDBJ databases">
        <authorList>
            <consortium name="Pathogen Informatics"/>
        </authorList>
    </citation>
    <scope>NUCLEOTIDE SEQUENCE</scope>
</reference>
<feature type="non-terminal residue" evidence="2">
    <location>
        <position position="1"/>
    </location>
</feature>